<evidence type="ECO:0000256" key="3">
    <source>
        <dbReference type="ARBA" id="ARBA00022989"/>
    </source>
</evidence>
<dbReference type="Pfam" id="PF04932">
    <property type="entry name" value="Wzy_C"/>
    <property type="match status" value="1"/>
</dbReference>
<evidence type="ECO:0000259" key="6">
    <source>
        <dbReference type="Pfam" id="PF04932"/>
    </source>
</evidence>
<comment type="caution">
    <text evidence="7">The sequence shown here is derived from an EMBL/GenBank/DDBJ whole genome shotgun (WGS) entry which is preliminary data.</text>
</comment>
<reference evidence="8" key="1">
    <citation type="journal article" date="2019" name="Int. J. Syst. Evol. Microbiol.">
        <title>The Global Catalogue of Microorganisms (GCM) 10K type strain sequencing project: providing services to taxonomists for standard genome sequencing and annotation.</title>
        <authorList>
            <consortium name="The Broad Institute Genomics Platform"/>
            <consortium name="The Broad Institute Genome Sequencing Center for Infectious Disease"/>
            <person name="Wu L."/>
            <person name="Ma J."/>
        </authorList>
    </citation>
    <scope>NUCLEOTIDE SEQUENCE [LARGE SCALE GENOMIC DNA]</scope>
    <source>
        <strain evidence="8">KCTC 52274</strain>
    </source>
</reference>
<protein>
    <submittedName>
        <fullName evidence="7">O-antigen ligase family protein</fullName>
    </submittedName>
</protein>
<keyword evidence="2 5" id="KW-0812">Transmembrane</keyword>
<sequence>MTARDRIEKTFLIGEHPIYFSLLQAIGIVLLLFYPFKKRVISFLFAFIFVCGIIVGATRGVFVVLIISIIVGLFFIVKSKKKIILIITALLLSSTIAVMVSPLKERMEEFINTAYFYPEGIQYNSFNMRMAIYKCSFSIIKEAPLVGYGPGDIQNELNNCYKIFPTKAFTYQDYNTHNQYLHYLSAFGIIGTLIVLFFFVYYLKIAWIHKNWGYFTFLVLLYLSFLTENILVRNTGIVVFVMFNCIFAYQSQLVLDKKKN</sequence>
<keyword evidence="7" id="KW-0436">Ligase</keyword>
<evidence type="ECO:0000256" key="5">
    <source>
        <dbReference type="SAM" id="Phobius"/>
    </source>
</evidence>
<evidence type="ECO:0000256" key="1">
    <source>
        <dbReference type="ARBA" id="ARBA00004141"/>
    </source>
</evidence>
<organism evidence="7 8">
    <name type="scientific">Aquimarina rubra</name>
    <dbReference type="NCBI Taxonomy" id="1920033"/>
    <lineage>
        <taxon>Bacteria</taxon>
        <taxon>Pseudomonadati</taxon>
        <taxon>Bacteroidota</taxon>
        <taxon>Flavobacteriia</taxon>
        <taxon>Flavobacteriales</taxon>
        <taxon>Flavobacteriaceae</taxon>
        <taxon>Aquimarina</taxon>
    </lineage>
</organism>
<dbReference type="InterPro" id="IPR007016">
    <property type="entry name" value="O-antigen_ligase-rel_domated"/>
</dbReference>
<dbReference type="PANTHER" id="PTHR37422">
    <property type="entry name" value="TEICHURONIC ACID BIOSYNTHESIS PROTEIN TUAE"/>
    <property type="match status" value="1"/>
</dbReference>
<keyword evidence="4 5" id="KW-0472">Membrane</keyword>
<feature type="transmembrane region" description="Helical" evidence="5">
    <location>
        <begin position="180"/>
        <end position="203"/>
    </location>
</feature>
<dbReference type="EMBL" id="JBHULE010000019">
    <property type="protein sequence ID" value="MFD2563575.1"/>
    <property type="molecule type" value="Genomic_DNA"/>
</dbReference>
<evidence type="ECO:0000313" key="7">
    <source>
        <dbReference type="EMBL" id="MFD2563575.1"/>
    </source>
</evidence>
<feature type="transmembrane region" description="Helical" evidence="5">
    <location>
        <begin position="18"/>
        <end position="37"/>
    </location>
</feature>
<feature type="transmembrane region" description="Helical" evidence="5">
    <location>
        <begin position="212"/>
        <end position="231"/>
    </location>
</feature>
<name>A0ABW5LG55_9FLAO</name>
<dbReference type="PANTHER" id="PTHR37422:SF13">
    <property type="entry name" value="LIPOPOLYSACCHARIDE BIOSYNTHESIS PROTEIN PA4999-RELATED"/>
    <property type="match status" value="1"/>
</dbReference>
<dbReference type="Proteomes" id="UP001597319">
    <property type="component" value="Unassembled WGS sequence"/>
</dbReference>
<evidence type="ECO:0000256" key="4">
    <source>
        <dbReference type="ARBA" id="ARBA00023136"/>
    </source>
</evidence>
<keyword evidence="3 5" id="KW-1133">Transmembrane helix</keyword>
<evidence type="ECO:0000256" key="2">
    <source>
        <dbReference type="ARBA" id="ARBA00022692"/>
    </source>
</evidence>
<feature type="transmembrane region" description="Helical" evidence="5">
    <location>
        <begin position="237"/>
        <end position="255"/>
    </location>
</feature>
<dbReference type="InterPro" id="IPR051533">
    <property type="entry name" value="WaaL-like"/>
</dbReference>
<dbReference type="GO" id="GO:0016874">
    <property type="term" value="F:ligase activity"/>
    <property type="evidence" value="ECO:0007669"/>
    <property type="project" value="UniProtKB-KW"/>
</dbReference>
<dbReference type="RefSeq" id="WP_378293120.1">
    <property type="nucleotide sequence ID" value="NZ_JBHULE010000019.1"/>
</dbReference>
<gene>
    <name evidence="7" type="ORF">ACFSR1_12925</name>
</gene>
<feature type="transmembrane region" description="Helical" evidence="5">
    <location>
        <begin position="83"/>
        <end position="103"/>
    </location>
</feature>
<keyword evidence="8" id="KW-1185">Reference proteome</keyword>
<proteinExistence type="predicted"/>
<comment type="subcellular location">
    <subcellularLocation>
        <location evidence="1">Membrane</location>
        <topology evidence="1">Multi-pass membrane protein</topology>
    </subcellularLocation>
</comment>
<evidence type="ECO:0000313" key="8">
    <source>
        <dbReference type="Proteomes" id="UP001597319"/>
    </source>
</evidence>
<accession>A0ABW5LG55</accession>
<feature type="domain" description="O-antigen ligase-related" evidence="6">
    <location>
        <begin position="45"/>
        <end position="195"/>
    </location>
</feature>
<feature type="transmembrane region" description="Helical" evidence="5">
    <location>
        <begin position="43"/>
        <end position="76"/>
    </location>
</feature>